<sequence length="695" mass="77943">MKRPLQLRLLFSATILAQLFVVTGGFAQTKHPVVNKPVPALIVPMDTVPAIINHTVENGVVKFSSVLRPLRQIAGAPEPFYSYFWEFGDGQFSFEKEPQHIYLDTLKHDVRLFATNSYDDGKRPPTRPKPLKPGSSRPILAANKLTPEQQFFKSGGSVEMKTNCMPKPGDDMMLLLGYRNKPENGVASLNGTLSLLYNDKEFNKDNFELAEARTYHNEKKASLDKYGTIAALKLSNNQPFYAAINGPNTPEADNVVFDAEGTALIKEKMLAYRKNESWKFENLKSGEEKFIFLNLKTTPEMIKDTNAVVKLTGMFIPDNPLAVTEFFTIELQIVASHDPNKMMLKNSRMNFRFTGKNKKLTYKVRFQNTGKGPAKKVDVGVAIAEILDKGSIEILDSKPKLILSKDAYANQSCLDTVSVADSMHFVFKNIYLPGMQQKGVKDADSTMGFIEYKIGFKAKPKKLPFKSGAAIVFDKNEPIYTNRATGRYKMGLSPGIIAGYGFPFKNGNTPFSGQKNITFGVSLAPYAPHRYYWQVELYASSFAEKEYLVNRMPGNDRIVPIVVDGRQQEARLKYADSLVRVKVITINIVPIQMRYNLNKYVGAGIGTLVSFNIDEQSTPSKQGQFELLKATGTAEPVTLKKSFDKISKSFNDFQNTLFTDVQVGKVHVGPSIGFRYLYTLQGSNNRLITYLTWKF</sequence>
<dbReference type="EMBL" id="SJSM01000002">
    <property type="protein sequence ID" value="TCC98645.1"/>
    <property type="molecule type" value="Genomic_DNA"/>
</dbReference>
<feature type="region of interest" description="Disordered" evidence="1">
    <location>
        <begin position="117"/>
        <end position="137"/>
    </location>
</feature>
<comment type="caution">
    <text evidence="3">The sequence shown here is derived from an EMBL/GenBank/DDBJ whole genome shotgun (WGS) entry which is preliminary data.</text>
</comment>
<dbReference type="InterPro" id="IPR013783">
    <property type="entry name" value="Ig-like_fold"/>
</dbReference>
<dbReference type="Pfam" id="PF24595">
    <property type="entry name" value="DUF7619"/>
    <property type="match status" value="1"/>
</dbReference>
<name>A0A4R0NE81_9SPHI</name>
<dbReference type="AlphaFoldDB" id="A0A4R0NE81"/>
<evidence type="ECO:0000256" key="1">
    <source>
        <dbReference type="SAM" id="MobiDB-lite"/>
    </source>
</evidence>
<dbReference type="InterPro" id="IPR057171">
    <property type="entry name" value="DUF7849"/>
</dbReference>
<dbReference type="CDD" id="cd00146">
    <property type="entry name" value="PKD"/>
    <property type="match status" value="1"/>
</dbReference>
<evidence type="ECO:0000313" key="3">
    <source>
        <dbReference type="EMBL" id="TCC98645.1"/>
    </source>
</evidence>
<proteinExistence type="predicted"/>
<reference evidence="3 4" key="1">
    <citation type="submission" date="2019-02" db="EMBL/GenBank/DDBJ databases">
        <title>Pedobacter sp. RP-3-8 sp. nov., isolated from Arctic soil.</title>
        <authorList>
            <person name="Dahal R.H."/>
        </authorList>
    </citation>
    <scope>NUCLEOTIDE SEQUENCE [LARGE SCALE GENOMIC DNA]</scope>
    <source>
        <strain evidence="3 4">RP-3-8</strain>
    </source>
</reference>
<accession>A0A4R0NE81</accession>
<dbReference type="InterPro" id="IPR055353">
    <property type="entry name" value="DUF7619"/>
</dbReference>
<dbReference type="InterPro" id="IPR000601">
    <property type="entry name" value="PKD_dom"/>
</dbReference>
<feature type="domain" description="PKD" evidence="2">
    <location>
        <begin position="74"/>
        <end position="117"/>
    </location>
</feature>
<dbReference type="Gene3D" id="2.60.40.10">
    <property type="entry name" value="Immunoglobulins"/>
    <property type="match status" value="1"/>
</dbReference>
<evidence type="ECO:0000313" key="4">
    <source>
        <dbReference type="Proteomes" id="UP000291117"/>
    </source>
</evidence>
<dbReference type="InterPro" id="IPR035986">
    <property type="entry name" value="PKD_dom_sf"/>
</dbReference>
<dbReference type="SUPFAM" id="SSF49299">
    <property type="entry name" value="PKD domain"/>
    <property type="match status" value="1"/>
</dbReference>
<organism evidence="3 4">
    <name type="scientific">Pedobacter hiemivivus</name>
    <dbReference type="NCBI Taxonomy" id="2530454"/>
    <lineage>
        <taxon>Bacteria</taxon>
        <taxon>Pseudomonadati</taxon>
        <taxon>Bacteroidota</taxon>
        <taxon>Sphingobacteriia</taxon>
        <taxon>Sphingobacteriales</taxon>
        <taxon>Sphingobacteriaceae</taxon>
        <taxon>Pedobacter</taxon>
    </lineage>
</organism>
<dbReference type="Proteomes" id="UP000291117">
    <property type="component" value="Unassembled WGS sequence"/>
</dbReference>
<gene>
    <name evidence="3" type="ORF">EZ444_05045</name>
</gene>
<dbReference type="OrthoDB" id="1110367at2"/>
<evidence type="ECO:0000259" key="2">
    <source>
        <dbReference type="PROSITE" id="PS50093"/>
    </source>
</evidence>
<dbReference type="RefSeq" id="WP_131607628.1">
    <property type="nucleotide sequence ID" value="NZ_SJSM01000002.1"/>
</dbReference>
<protein>
    <recommendedName>
        <fullName evidence="2">PKD domain-containing protein</fullName>
    </recommendedName>
</protein>
<dbReference type="Pfam" id="PF25233">
    <property type="entry name" value="DUF7849"/>
    <property type="match status" value="1"/>
</dbReference>
<dbReference type="PROSITE" id="PS50093">
    <property type="entry name" value="PKD"/>
    <property type="match status" value="1"/>
</dbReference>
<keyword evidence="4" id="KW-1185">Reference proteome</keyword>